<dbReference type="InterPro" id="IPR043519">
    <property type="entry name" value="NT_sf"/>
</dbReference>
<protein>
    <submittedName>
        <fullName evidence="1">(P)ppGpp synthetase I, SpoT/RelA</fullName>
    </submittedName>
</protein>
<sequence>MPEAATDAANLISSQVGAEVANIVELYHNLRLVDIKKESPKHFNENYIVQTYMNLAQDMRVLVLALANQAHNIETAHALPQVKRLETAEKTLYLYAPIGKMLGISDFTKTLENEAFKILNPAEYLKIKTVIEEKTPQIKAFFEQAVSVVGQLLEESGVKAQVSYRIKHIYSTYRKAERYKDKGDEVGED</sequence>
<reference evidence="1 2" key="1">
    <citation type="journal article" date="2015" name="Nature">
        <title>rRNA introns, odd ribosomes, and small enigmatic genomes across a large radiation of phyla.</title>
        <authorList>
            <person name="Brown C.T."/>
            <person name="Hug L.A."/>
            <person name="Thomas B.C."/>
            <person name="Sharon I."/>
            <person name="Castelle C.J."/>
            <person name="Singh A."/>
            <person name="Wilkins M.J."/>
            <person name="Williams K.H."/>
            <person name="Banfield J.F."/>
        </authorList>
    </citation>
    <scope>NUCLEOTIDE SEQUENCE [LARGE SCALE GENOMIC DNA]</scope>
</reference>
<feature type="non-terminal residue" evidence="1">
    <location>
        <position position="189"/>
    </location>
</feature>
<name>A0A0G1NFR8_UNCKA</name>
<dbReference type="SUPFAM" id="SSF81301">
    <property type="entry name" value="Nucleotidyltransferase"/>
    <property type="match status" value="1"/>
</dbReference>
<dbReference type="SUPFAM" id="SSF109604">
    <property type="entry name" value="HD-domain/PDEase-like"/>
    <property type="match status" value="1"/>
</dbReference>
<dbReference type="Gene3D" id="3.30.460.10">
    <property type="entry name" value="Beta Polymerase, domain 2"/>
    <property type="match status" value="1"/>
</dbReference>
<dbReference type="GO" id="GO:0005886">
    <property type="term" value="C:plasma membrane"/>
    <property type="evidence" value="ECO:0007669"/>
    <property type="project" value="TreeGrafter"/>
</dbReference>
<evidence type="ECO:0000313" key="2">
    <source>
        <dbReference type="Proteomes" id="UP000034504"/>
    </source>
</evidence>
<dbReference type="EMBL" id="LCJU01000049">
    <property type="protein sequence ID" value="KKT83034.1"/>
    <property type="molecule type" value="Genomic_DNA"/>
</dbReference>
<accession>A0A0G1NFR8</accession>
<dbReference type="Proteomes" id="UP000034504">
    <property type="component" value="Unassembled WGS sequence"/>
</dbReference>
<dbReference type="Gene3D" id="1.10.3210.10">
    <property type="entry name" value="Hypothetical protein af1432"/>
    <property type="match status" value="1"/>
</dbReference>
<dbReference type="PANTHER" id="PTHR21262">
    <property type="entry name" value="GUANOSINE-3',5'-BIS DIPHOSPHATE 3'-PYROPHOSPHOHYDROLASE"/>
    <property type="match status" value="1"/>
</dbReference>
<dbReference type="Pfam" id="PF13328">
    <property type="entry name" value="HD_4"/>
    <property type="match status" value="1"/>
</dbReference>
<dbReference type="AlphaFoldDB" id="A0A0G1NFR8"/>
<comment type="caution">
    <text evidence="1">The sequence shown here is derived from an EMBL/GenBank/DDBJ whole genome shotgun (WGS) entry which is preliminary data.</text>
</comment>
<proteinExistence type="predicted"/>
<dbReference type="PANTHER" id="PTHR21262:SF31">
    <property type="entry name" value="GTP PYROPHOSPHOKINASE"/>
    <property type="match status" value="1"/>
</dbReference>
<evidence type="ECO:0000313" key="1">
    <source>
        <dbReference type="EMBL" id="KKT83034.1"/>
    </source>
</evidence>
<gene>
    <name evidence="1" type="ORF">UW82_C0049G0001</name>
</gene>
<organism evidence="1 2">
    <name type="scientific">candidate division WWE3 bacterium GW2011_GWC2_44_9</name>
    <dbReference type="NCBI Taxonomy" id="1619125"/>
    <lineage>
        <taxon>Bacteria</taxon>
        <taxon>Katanobacteria</taxon>
    </lineage>
</organism>